<evidence type="ECO:0000313" key="3">
    <source>
        <dbReference type="Proteomes" id="UP000269708"/>
    </source>
</evidence>
<dbReference type="EMBL" id="RKQN01000001">
    <property type="protein sequence ID" value="RPE81843.1"/>
    <property type="molecule type" value="Genomic_DNA"/>
</dbReference>
<protein>
    <submittedName>
        <fullName evidence="2">Uncharacterized protein DUF1320</fullName>
    </submittedName>
</protein>
<keyword evidence="3" id="KW-1185">Reference proteome</keyword>
<dbReference type="AlphaFoldDB" id="A0A3N4VJG6"/>
<accession>A0A3N4VJG6</accession>
<gene>
    <name evidence="2" type="ORF">EDC50_1045</name>
</gene>
<evidence type="ECO:0000256" key="1">
    <source>
        <dbReference type="SAM" id="MobiDB-lite"/>
    </source>
</evidence>
<dbReference type="Proteomes" id="UP000269708">
    <property type="component" value="Unassembled WGS sequence"/>
</dbReference>
<dbReference type="Pfam" id="PF07030">
    <property type="entry name" value="Phage_Mu_Gp36"/>
    <property type="match status" value="1"/>
</dbReference>
<comment type="caution">
    <text evidence="2">The sequence shown here is derived from an EMBL/GenBank/DDBJ whole genome shotgun (WGS) entry which is preliminary data.</text>
</comment>
<proteinExistence type="predicted"/>
<dbReference type="OrthoDB" id="6886549at2"/>
<dbReference type="RefSeq" id="WP_123769362.1">
    <property type="nucleotide sequence ID" value="NZ_RKQN01000001.1"/>
</dbReference>
<dbReference type="InterPro" id="IPR009752">
    <property type="entry name" value="Phage_Mu_GpJ"/>
</dbReference>
<reference evidence="2 3" key="1">
    <citation type="submission" date="2018-11" db="EMBL/GenBank/DDBJ databases">
        <title>Genomic Encyclopedia of Type Strains, Phase IV (KMG-IV): sequencing the most valuable type-strain genomes for metagenomic binning, comparative biology and taxonomic classification.</title>
        <authorList>
            <person name="Goeker M."/>
        </authorList>
    </citation>
    <scope>NUCLEOTIDE SEQUENCE [LARGE SCALE GENOMIC DNA]</scope>
    <source>
        <strain evidence="2 3">DSM 25623</strain>
    </source>
</reference>
<sequence length="171" mass="18543">MYVTPAQLADGADALNELAELYQIDPPLLAATIAAGDRSRWTPEEIASADAALDSIVRFTLQAGGEIDARLAQRGYPLPQDPAQFPVLAVWGRAIARYHLHRQRDRTNEETGRIERDYRDAIRALDAVVAGKLSLGAGDPLAPTPPSDPDGGAVRFSSQPRIFSRDKLEGL</sequence>
<organism evidence="2 3">
    <name type="scientific">Vulcaniibacterium tengchongense</name>
    <dbReference type="NCBI Taxonomy" id="1273429"/>
    <lineage>
        <taxon>Bacteria</taxon>
        <taxon>Pseudomonadati</taxon>
        <taxon>Pseudomonadota</taxon>
        <taxon>Gammaproteobacteria</taxon>
        <taxon>Lysobacterales</taxon>
        <taxon>Lysobacteraceae</taxon>
        <taxon>Vulcaniibacterium</taxon>
    </lineage>
</organism>
<evidence type="ECO:0000313" key="2">
    <source>
        <dbReference type="EMBL" id="RPE81843.1"/>
    </source>
</evidence>
<name>A0A3N4VJG6_9GAMM</name>
<feature type="region of interest" description="Disordered" evidence="1">
    <location>
        <begin position="136"/>
        <end position="171"/>
    </location>
</feature>